<dbReference type="OrthoDB" id="9804312at2"/>
<dbReference type="EMBL" id="AAWS01000001">
    <property type="protein sequence ID" value="EAY31904.1"/>
    <property type="molecule type" value="Genomic_DNA"/>
</dbReference>
<dbReference type="eggNOG" id="COG2227">
    <property type="taxonomic scope" value="Bacteria"/>
</dbReference>
<name>A1ZCA2_MICM2</name>
<dbReference type="Gene3D" id="3.40.50.150">
    <property type="entry name" value="Vaccinia Virus protein VP39"/>
    <property type="match status" value="1"/>
</dbReference>
<comment type="caution">
    <text evidence="2">The sequence shown here is derived from an EMBL/GenBank/DDBJ whole genome shotgun (WGS) entry which is preliminary data.</text>
</comment>
<dbReference type="Proteomes" id="UP000004095">
    <property type="component" value="Unassembled WGS sequence"/>
</dbReference>
<dbReference type="CDD" id="cd02440">
    <property type="entry name" value="AdoMet_MTases"/>
    <property type="match status" value="1"/>
</dbReference>
<dbReference type="Pfam" id="PF13649">
    <property type="entry name" value="Methyltransf_25"/>
    <property type="match status" value="1"/>
</dbReference>
<sequence length="245" mass="27873">MADSQVKTHYDTHLQNFYSWMMGSFDECMTQQQAFFETYNILPQGNKVAIDLGAGHGIQSIALAKQGFEVTAIDFNKKLLAELQQNAGDLIIHTQEDNIRHIKKYAHLQPELIGCWGDTLAHLVSDRALETFIQDVAACLKKGSKFLCSFRNYSTQPSGTQEFIPVKSDNERLLTCVLNYEAQKVRVTDLLWEKKDEGWQQKVSSYYKIKISPGLIERLLHNNGFSVQINALENGLHHIIAQKIK</sequence>
<accession>A1ZCA2</accession>
<proteinExistence type="predicted"/>
<keyword evidence="3" id="KW-1185">Reference proteome</keyword>
<feature type="domain" description="Methyltransferase" evidence="1">
    <location>
        <begin position="50"/>
        <end position="143"/>
    </location>
</feature>
<protein>
    <recommendedName>
        <fullName evidence="1">Methyltransferase domain-containing protein</fullName>
    </recommendedName>
</protein>
<evidence type="ECO:0000259" key="1">
    <source>
        <dbReference type="Pfam" id="PF13649"/>
    </source>
</evidence>
<organism evidence="2 3">
    <name type="scientific">Microscilla marina ATCC 23134</name>
    <dbReference type="NCBI Taxonomy" id="313606"/>
    <lineage>
        <taxon>Bacteria</taxon>
        <taxon>Pseudomonadati</taxon>
        <taxon>Bacteroidota</taxon>
        <taxon>Cytophagia</taxon>
        <taxon>Cytophagales</taxon>
        <taxon>Microscillaceae</taxon>
        <taxon>Microscilla</taxon>
    </lineage>
</organism>
<dbReference type="InterPro" id="IPR041698">
    <property type="entry name" value="Methyltransf_25"/>
</dbReference>
<dbReference type="InterPro" id="IPR029063">
    <property type="entry name" value="SAM-dependent_MTases_sf"/>
</dbReference>
<evidence type="ECO:0000313" key="2">
    <source>
        <dbReference type="EMBL" id="EAY31904.1"/>
    </source>
</evidence>
<dbReference type="Gene3D" id="2.20.25.110">
    <property type="entry name" value="S-adenosyl-L-methionine-dependent methyltransferases"/>
    <property type="match status" value="1"/>
</dbReference>
<dbReference type="AlphaFoldDB" id="A1ZCA2"/>
<gene>
    <name evidence="2" type="ORF">M23134_01933</name>
</gene>
<dbReference type="RefSeq" id="WP_002692704.1">
    <property type="nucleotide sequence ID" value="NZ_AAWS01000001.1"/>
</dbReference>
<reference evidence="2 3" key="1">
    <citation type="submission" date="2007-01" db="EMBL/GenBank/DDBJ databases">
        <authorList>
            <person name="Haygood M."/>
            <person name="Podell S."/>
            <person name="Anderson C."/>
            <person name="Hopkinson B."/>
            <person name="Roe K."/>
            <person name="Barbeau K."/>
            <person name="Gaasterland T."/>
            <person name="Ferriera S."/>
            <person name="Johnson J."/>
            <person name="Kravitz S."/>
            <person name="Beeson K."/>
            <person name="Sutton G."/>
            <person name="Rogers Y.-H."/>
            <person name="Friedman R."/>
            <person name="Frazier M."/>
            <person name="Venter J.C."/>
        </authorList>
    </citation>
    <scope>NUCLEOTIDE SEQUENCE [LARGE SCALE GENOMIC DNA]</scope>
    <source>
        <strain evidence="2 3">ATCC 23134</strain>
    </source>
</reference>
<evidence type="ECO:0000313" key="3">
    <source>
        <dbReference type="Proteomes" id="UP000004095"/>
    </source>
</evidence>
<dbReference type="SUPFAM" id="SSF53335">
    <property type="entry name" value="S-adenosyl-L-methionine-dependent methyltransferases"/>
    <property type="match status" value="1"/>
</dbReference>